<comment type="caution">
    <text evidence="2">The sequence shown here is derived from an EMBL/GenBank/DDBJ whole genome shotgun (WGS) entry which is preliminary data.</text>
</comment>
<organism evidence="2 3">
    <name type="scientific">Rhizoctonia solani</name>
    <dbReference type="NCBI Taxonomy" id="456999"/>
    <lineage>
        <taxon>Eukaryota</taxon>
        <taxon>Fungi</taxon>
        <taxon>Dikarya</taxon>
        <taxon>Basidiomycota</taxon>
        <taxon>Agaricomycotina</taxon>
        <taxon>Agaricomycetes</taxon>
        <taxon>Cantharellales</taxon>
        <taxon>Ceratobasidiaceae</taxon>
        <taxon>Rhizoctonia</taxon>
    </lineage>
</organism>
<dbReference type="Proteomes" id="UP000663827">
    <property type="component" value="Unassembled WGS sequence"/>
</dbReference>
<sequence length="494" mass="55679">MLTANSPLAPTQQARHSTGRPKDFRIVFRVFDSTSFRGYDPATGFSATGFDENAPQDYTELLEAHLDPTNRTVITPWLSTTSSWLWALWEMNRRYESRSAVTTRQLHEPNIQVAVIDLAVCRTTEDTTSSTLGPKPIFRPTSRKKNSDTSEEVLIYGKIPISAIVSVWKFEKLFGVTGLPRLYSYHWQMLASARSGEYNSFREARGQLAAVVKGHYQRQAWKATEEGERCASVAITFMKDGYNRLEQQINRMVQPIRSQTDQVTQLAGLVESLSTGTGQELTIPVNDNAIADLRTSVPEEGVTPPGRGADTCPGQDIPSGGGQDATYTILPGDLVGYLDPPIFGAYMSLIAHNQVIKQQILGISSGSTGNPVPSFLARELSHFSDQRGFYEHSIIRIIRQKIELFRAIALEFALTVPIGVLDQLKVDQHDWETMRWFIMGSINAWLAPLERRLDGLEDNTIPEQKAQVQFGWLREERKYQWWRYKLINVEGPQH</sequence>
<protein>
    <recommendedName>
        <fullName evidence="1">DUF7587 domain-containing protein</fullName>
    </recommendedName>
</protein>
<evidence type="ECO:0000259" key="1">
    <source>
        <dbReference type="Pfam" id="PF24494"/>
    </source>
</evidence>
<evidence type="ECO:0000313" key="2">
    <source>
        <dbReference type="EMBL" id="CAE7123739.1"/>
    </source>
</evidence>
<name>A0A8H3DZU7_9AGAM</name>
<feature type="domain" description="DUF7587" evidence="1">
    <location>
        <begin position="25"/>
        <end position="173"/>
    </location>
</feature>
<dbReference type="Pfam" id="PF24494">
    <property type="entry name" value="DUF7587"/>
    <property type="match status" value="1"/>
</dbReference>
<reference evidence="2" key="1">
    <citation type="submission" date="2021-01" db="EMBL/GenBank/DDBJ databases">
        <authorList>
            <person name="Kaushik A."/>
        </authorList>
    </citation>
    <scope>NUCLEOTIDE SEQUENCE</scope>
    <source>
        <strain evidence="2">AG5</strain>
    </source>
</reference>
<dbReference type="AlphaFoldDB" id="A0A8H3DZU7"/>
<gene>
    <name evidence="2" type="ORF">RDB_LOCUS57981</name>
</gene>
<dbReference type="EMBL" id="CAJNJQ010001158">
    <property type="protein sequence ID" value="CAE7123739.1"/>
    <property type="molecule type" value="Genomic_DNA"/>
</dbReference>
<evidence type="ECO:0000313" key="3">
    <source>
        <dbReference type="Proteomes" id="UP000663827"/>
    </source>
</evidence>
<proteinExistence type="predicted"/>
<accession>A0A8H3DZU7</accession>
<dbReference type="InterPro" id="IPR056009">
    <property type="entry name" value="DUF7587"/>
</dbReference>